<feature type="compositionally biased region" description="Basic and acidic residues" evidence="2">
    <location>
        <begin position="408"/>
        <end position="430"/>
    </location>
</feature>
<feature type="coiled-coil region" evidence="1">
    <location>
        <begin position="335"/>
        <end position="369"/>
    </location>
</feature>
<keyword evidence="3" id="KW-0812">Transmembrane</keyword>
<keyword evidence="3" id="KW-0472">Membrane</keyword>
<evidence type="ECO:0000259" key="4">
    <source>
        <dbReference type="Pfam" id="PF25800"/>
    </source>
</evidence>
<dbReference type="AlphaFoldDB" id="A0A1L8CPC5"/>
<dbReference type="NCBIfam" id="TIGR03505">
    <property type="entry name" value="FimV_core"/>
    <property type="match status" value="1"/>
</dbReference>
<sequence>MNFQILKHVARSMKWLFAVVLFALPVHAYALGFGTLELNSHLNERLKAQVPIVLSGSENIDQIKVELASGSEYRQMGLPWHESYDLIKVMIENKHSRSPVIALSSIAVIRLPILSIVLKANKAGRGTYFRHYQLLLDPVEMTAMNRSLPSVLPVRLPELQTSVLPGSEETVDDSAWTRIWRYGPVRAGDNLSEIAYRLRKDKRYSNRQVMLSLYEQNPGSFLGGNINHLKQGAWLTVPSGEVVKKYASATAMKKLAGLLHKPKAAVSAPPVAKIPAGSDKVAAQTEELHYSGRINLADAATSQKMAEQILDEVSKASNAKLESIHQQMMSGQLQMDNLNETVATLGKSMDGLQADVKSIKADVKLLKLNAQKPKESSDDFWMISFFLLLAAVAGLIIGMLIRKSKQKSPVEHRQKTEKSEVKEESAKENEDVIQPLQPVPNKALDAVDSKINKIEECLGQCKYEEVESLLDEAVALAPNSLRISILRAQLYHETGRIEDRNDLINSMSESSDKKRWESFCHLLPTHVWQACFGEGSAEEHGK</sequence>
<proteinExistence type="predicted"/>
<dbReference type="STRING" id="1921010.MMIC_P1746"/>
<feature type="transmembrane region" description="Helical" evidence="3">
    <location>
        <begin position="380"/>
        <end position="401"/>
    </location>
</feature>
<evidence type="ECO:0000256" key="1">
    <source>
        <dbReference type="SAM" id="Coils"/>
    </source>
</evidence>
<protein>
    <recommendedName>
        <fullName evidence="4">FimV N-terminal domain-containing protein</fullName>
    </recommendedName>
</protein>
<dbReference type="InterPro" id="IPR020012">
    <property type="entry name" value="LysM_FimV"/>
</dbReference>
<dbReference type="Pfam" id="PF25800">
    <property type="entry name" value="FimV_N"/>
    <property type="match status" value="1"/>
</dbReference>
<evidence type="ECO:0000313" key="5">
    <source>
        <dbReference type="EMBL" id="GAV20772.1"/>
    </source>
</evidence>
<accession>A0A1L8CPC5</accession>
<name>A0A1L8CPC5_9PROT</name>
<dbReference type="EMBL" id="BDFD01000015">
    <property type="protein sequence ID" value="GAV20772.1"/>
    <property type="molecule type" value="Genomic_DNA"/>
</dbReference>
<comment type="caution">
    <text evidence="5">The sequence shown here is derived from an EMBL/GenBank/DDBJ whole genome shotgun (WGS) entry which is preliminary data.</text>
</comment>
<dbReference type="Gene3D" id="1.25.40.10">
    <property type="entry name" value="Tetratricopeptide repeat domain"/>
    <property type="match status" value="1"/>
</dbReference>
<reference evidence="5 6" key="1">
    <citation type="journal article" date="2017" name="Arch. Microbiol.">
        <title>Mariprofundus micogutta sp. nov., a novel iron-oxidizing zetaproteobacterium isolated from a deep-sea hydrothermal field at the Bayonnaise knoll of the Izu-Ogasawara arc, and a description of Mariprofundales ord. nov. and Zetaproteobacteria classis nov.</title>
        <authorList>
            <person name="Makita H."/>
            <person name="Tanaka E."/>
            <person name="Mitsunobu S."/>
            <person name="Miyazaki M."/>
            <person name="Nunoura T."/>
            <person name="Uematsu K."/>
            <person name="Takaki Y."/>
            <person name="Nishi S."/>
            <person name="Shimamura S."/>
            <person name="Takai K."/>
        </authorList>
    </citation>
    <scope>NUCLEOTIDE SEQUENCE [LARGE SCALE GENOMIC DNA]</scope>
    <source>
        <strain evidence="5 6">ET2</strain>
    </source>
</reference>
<organism evidence="5 6">
    <name type="scientific">Mariprofundus micogutta</name>
    <dbReference type="NCBI Taxonomy" id="1921010"/>
    <lineage>
        <taxon>Bacteria</taxon>
        <taxon>Pseudomonadati</taxon>
        <taxon>Pseudomonadota</taxon>
        <taxon>Candidatius Mariprofundia</taxon>
        <taxon>Mariprofundales</taxon>
        <taxon>Mariprofundaceae</taxon>
        <taxon>Mariprofundus</taxon>
    </lineage>
</organism>
<feature type="domain" description="FimV N-terminal" evidence="4">
    <location>
        <begin position="31"/>
        <end position="138"/>
    </location>
</feature>
<keyword evidence="6" id="KW-1185">Reference proteome</keyword>
<dbReference type="InterPro" id="IPR057840">
    <property type="entry name" value="FimV_N"/>
</dbReference>
<evidence type="ECO:0000256" key="3">
    <source>
        <dbReference type="SAM" id="Phobius"/>
    </source>
</evidence>
<feature type="region of interest" description="Disordered" evidence="2">
    <location>
        <begin position="407"/>
        <end position="434"/>
    </location>
</feature>
<keyword evidence="1" id="KW-0175">Coiled coil</keyword>
<gene>
    <name evidence="5" type="ORF">MMIC_P1746</name>
</gene>
<evidence type="ECO:0000313" key="6">
    <source>
        <dbReference type="Proteomes" id="UP000231632"/>
    </source>
</evidence>
<evidence type="ECO:0000256" key="2">
    <source>
        <dbReference type="SAM" id="MobiDB-lite"/>
    </source>
</evidence>
<dbReference type="Proteomes" id="UP000231632">
    <property type="component" value="Unassembled WGS sequence"/>
</dbReference>
<keyword evidence="3" id="KW-1133">Transmembrane helix</keyword>
<dbReference type="InterPro" id="IPR011990">
    <property type="entry name" value="TPR-like_helical_dom_sf"/>
</dbReference>